<evidence type="ECO:0000313" key="6">
    <source>
        <dbReference type="EMBL" id="TIB80830.1"/>
    </source>
</evidence>
<dbReference type="PANTHER" id="PTHR12159">
    <property type="entry name" value="G/T AND G/U MISMATCH-SPECIFIC DNA GLYCOSYLASE"/>
    <property type="match status" value="1"/>
</dbReference>
<protein>
    <submittedName>
        <fullName evidence="6">DNA glycosylase</fullName>
    </submittedName>
</protein>
<dbReference type="PANTHER" id="PTHR12159:SF9">
    <property type="entry name" value="G_T MISMATCH-SPECIFIC THYMINE DNA GLYCOSYLASE"/>
    <property type="match status" value="1"/>
</dbReference>
<dbReference type="InterPro" id="IPR005122">
    <property type="entry name" value="Uracil-DNA_glycosylase-like"/>
</dbReference>
<evidence type="ECO:0000256" key="2">
    <source>
        <dbReference type="ARBA" id="ARBA00022801"/>
    </source>
</evidence>
<feature type="domain" description="Uracil-DNA glycosylase-like" evidence="5">
    <location>
        <begin position="74"/>
        <end position="259"/>
    </location>
</feature>
<evidence type="ECO:0000313" key="7">
    <source>
        <dbReference type="Proteomes" id="UP000310685"/>
    </source>
</evidence>
<reference evidence="6 7" key="1">
    <citation type="submission" date="2019-03" db="EMBL/GenBank/DDBJ databases">
        <title>Sequencing 25 genomes of Wallemia mellicola.</title>
        <authorList>
            <person name="Gostincar C."/>
        </authorList>
    </citation>
    <scope>NUCLEOTIDE SEQUENCE [LARGE SCALE GENOMIC DNA]</scope>
    <source>
        <strain evidence="6 7">EXF-6152</strain>
    </source>
</reference>
<dbReference type="InterPro" id="IPR015637">
    <property type="entry name" value="MUG/TDG"/>
</dbReference>
<dbReference type="AlphaFoldDB" id="A0A4T0MCM0"/>
<dbReference type="GO" id="GO:0004844">
    <property type="term" value="F:uracil DNA N-glycosylase activity"/>
    <property type="evidence" value="ECO:0007669"/>
    <property type="project" value="TreeGrafter"/>
</dbReference>
<dbReference type="GO" id="GO:0008263">
    <property type="term" value="F:pyrimidine-specific mismatch base pair DNA N-glycosylase activity"/>
    <property type="evidence" value="ECO:0007669"/>
    <property type="project" value="TreeGrafter"/>
</dbReference>
<dbReference type="InterPro" id="IPR036895">
    <property type="entry name" value="Uracil-DNA_glycosylase-like_sf"/>
</dbReference>
<dbReference type="Gene3D" id="3.40.470.10">
    <property type="entry name" value="Uracil-DNA glycosylase-like domain"/>
    <property type="match status" value="1"/>
</dbReference>
<dbReference type="CDD" id="cd10028">
    <property type="entry name" value="UDG-F2_TDG_MUG"/>
    <property type="match status" value="1"/>
</dbReference>
<organism evidence="6 7">
    <name type="scientific">Wallemia mellicola</name>
    <dbReference type="NCBI Taxonomy" id="1708541"/>
    <lineage>
        <taxon>Eukaryota</taxon>
        <taxon>Fungi</taxon>
        <taxon>Dikarya</taxon>
        <taxon>Basidiomycota</taxon>
        <taxon>Wallemiomycotina</taxon>
        <taxon>Wallemiomycetes</taxon>
        <taxon>Wallemiales</taxon>
        <taxon>Wallemiaceae</taxon>
        <taxon>Wallemia</taxon>
    </lineage>
</organism>
<evidence type="ECO:0000259" key="5">
    <source>
        <dbReference type="Pfam" id="PF03167"/>
    </source>
</evidence>
<proteinExistence type="predicted"/>
<comment type="caution">
    <text evidence="6">The sequence shown here is derived from an EMBL/GenBank/DDBJ whole genome shotgun (WGS) entry which is preliminary data.</text>
</comment>
<dbReference type="Pfam" id="PF03167">
    <property type="entry name" value="UDG"/>
    <property type="match status" value="1"/>
</dbReference>
<keyword evidence="1" id="KW-0227">DNA damage</keyword>
<evidence type="ECO:0000256" key="1">
    <source>
        <dbReference type="ARBA" id="ARBA00022763"/>
    </source>
</evidence>
<feature type="region of interest" description="Disordered" evidence="4">
    <location>
        <begin position="32"/>
        <end position="59"/>
    </location>
</feature>
<dbReference type="EMBL" id="SPRC01000013">
    <property type="protein sequence ID" value="TIB80830.1"/>
    <property type="molecule type" value="Genomic_DNA"/>
</dbReference>
<dbReference type="GO" id="GO:0006285">
    <property type="term" value="P:base-excision repair, AP site formation"/>
    <property type="evidence" value="ECO:0007669"/>
    <property type="project" value="InterPro"/>
</dbReference>
<accession>A0A4T0MCM0</accession>
<feature type="compositionally biased region" description="Low complexity" evidence="4">
    <location>
        <begin position="32"/>
        <end position="43"/>
    </location>
</feature>
<dbReference type="SUPFAM" id="SSF52141">
    <property type="entry name" value="Uracil-DNA glycosylase-like"/>
    <property type="match status" value="1"/>
</dbReference>
<evidence type="ECO:0000256" key="4">
    <source>
        <dbReference type="SAM" id="MobiDB-lite"/>
    </source>
</evidence>
<evidence type="ECO:0000256" key="3">
    <source>
        <dbReference type="ARBA" id="ARBA00023204"/>
    </source>
</evidence>
<gene>
    <name evidence="6" type="ORF">E3Q22_01685</name>
</gene>
<sequence>MSKEFDLSRFAYRSGNSSTYISKRSATEISLPTTRKSTLSRSSTMEDTSTVKKRKHGYEPPESFAHLEGVPDYILEGSDLMIVGINPGRTSSIRGHHFAHPSNSFYACLYESGLTSRKLRPDEDYTLPEFGYSITNLNSRPTVMQSQLSKAESRASVPELVKKILRCKPKLVAFIGKAIWEDCEWVFKDAIKGFDSKAIKRTKTSKEKTGDCDESAGFLLQNYKIVHDDGSQSLFFTLPSTSGLVASYQKPAKVRAFTRCRETLEKLKCSHLDTTKMFTIDVEKLLD</sequence>
<dbReference type="Proteomes" id="UP000310685">
    <property type="component" value="Unassembled WGS sequence"/>
</dbReference>
<name>A0A4T0MCM0_9BASI</name>
<keyword evidence="2" id="KW-0378">Hydrolase</keyword>
<keyword evidence="3" id="KW-0234">DNA repair</keyword>